<gene>
    <name evidence="2" type="ORF">K443DRAFT_124783</name>
</gene>
<dbReference type="Proteomes" id="UP000054477">
    <property type="component" value="Unassembled WGS sequence"/>
</dbReference>
<reference evidence="2 3" key="1">
    <citation type="submission" date="2014-04" db="EMBL/GenBank/DDBJ databases">
        <authorList>
            <consortium name="DOE Joint Genome Institute"/>
            <person name="Kuo A."/>
            <person name="Kohler A."/>
            <person name="Nagy L.G."/>
            <person name="Floudas D."/>
            <person name="Copeland A."/>
            <person name="Barry K.W."/>
            <person name="Cichocki N."/>
            <person name="Veneault-Fourrey C."/>
            <person name="LaButti K."/>
            <person name="Lindquist E.A."/>
            <person name="Lipzen A."/>
            <person name="Lundell T."/>
            <person name="Morin E."/>
            <person name="Murat C."/>
            <person name="Sun H."/>
            <person name="Tunlid A."/>
            <person name="Henrissat B."/>
            <person name="Grigoriev I.V."/>
            <person name="Hibbett D.S."/>
            <person name="Martin F."/>
            <person name="Nordberg H.P."/>
            <person name="Cantor M.N."/>
            <person name="Hua S.X."/>
        </authorList>
    </citation>
    <scope>NUCLEOTIDE SEQUENCE [LARGE SCALE GENOMIC DNA]</scope>
    <source>
        <strain evidence="2 3">LaAM-08-1</strain>
    </source>
</reference>
<organism evidence="2 3">
    <name type="scientific">Laccaria amethystina LaAM-08-1</name>
    <dbReference type="NCBI Taxonomy" id="1095629"/>
    <lineage>
        <taxon>Eukaryota</taxon>
        <taxon>Fungi</taxon>
        <taxon>Dikarya</taxon>
        <taxon>Basidiomycota</taxon>
        <taxon>Agaricomycotina</taxon>
        <taxon>Agaricomycetes</taxon>
        <taxon>Agaricomycetidae</taxon>
        <taxon>Agaricales</taxon>
        <taxon>Agaricineae</taxon>
        <taxon>Hydnangiaceae</taxon>
        <taxon>Laccaria</taxon>
    </lineage>
</organism>
<name>A0A0C9X2Y7_9AGAR</name>
<evidence type="ECO:0000313" key="3">
    <source>
        <dbReference type="Proteomes" id="UP000054477"/>
    </source>
</evidence>
<dbReference type="STRING" id="1095629.A0A0C9X2Y7"/>
<accession>A0A0C9X2Y7</accession>
<reference evidence="3" key="2">
    <citation type="submission" date="2015-01" db="EMBL/GenBank/DDBJ databases">
        <title>Evolutionary Origins and Diversification of the Mycorrhizal Mutualists.</title>
        <authorList>
            <consortium name="DOE Joint Genome Institute"/>
            <consortium name="Mycorrhizal Genomics Consortium"/>
            <person name="Kohler A."/>
            <person name="Kuo A."/>
            <person name="Nagy L.G."/>
            <person name="Floudas D."/>
            <person name="Copeland A."/>
            <person name="Barry K.W."/>
            <person name="Cichocki N."/>
            <person name="Veneault-Fourrey C."/>
            <person name="LaButti K."/>
            <person name="Lindquist E.A."/>
            <person name="Lipzen A."/>
            <person name="Lundell T."/>
            <person name="Morin E."/>
            <person name="Murat C."/>
            <person name="Riley R."/>
            <person name="Ohm R."/>
            <person name="Sun H."/>
            <person name="Tunlid A."/>
            <person name="Henrissat B."/>
            <person name="Grigoriev I.V."/>
            <person name="Hibbett D.S."/>
            <person name="Martin F."/>
        </authorList>
    </citation>
    <scope>NUCLEOTIDE SEQUENCE [LARGE SCALE GENOMIC DNA]</scope>
    <source>
        <strain evidence="3">LaAM-08-1</strain>
    </source>
</reference>
<evidence type="ECO:0000313" key="2">
    <source>
        <dbReference type="EMBL" id="KIJ95603.1"/>
    </source>
</evidence>
<evidence type="ECO:0000256" key="1">
    <source>
        <dbReference type="SAM" id="MobiDB-lite"/>
    </source>
</evidence>
<feature type="compositionally biased region" description="Acidic residues" evidence="1">
    <location>
        <begin position="124"/>
        <end position="133"/>
    </location>
</feature>
<dbReference type="AlphaFoldDB" id="A0A0C9X2Y7"/>
<dbReference type="HOGENOM" id="CLU_1907029_0_0_1"/>
<keyword evidence="3" id="KW-1185">Reference proteome</keyword>
<sequence length="133" mass="14402">MNPTQETVINNFAAETLKLLGFNEWNTLVMTLLMDVIDLGDSNDEEEEKEEVPKPATKKMNRAAVLRSSDGILPFTLSSQPAKKALVRKKAAAAPAKQNQLTCAPTGRSSHAAAMKARGKMVVDDDDDDDGSN</sequence>
<dbReference type="EMBL" id="KN838750">
    <property type="protein sequence ID" value="KIJ95603.1"/>
    <property type="molecule type" value="Genomic_DNA"/>
</dbReference>
<proteinExistence type="predicted"/>
<feature type="compositionally biased region" description="Polar residues" evidence="1">
    <location>
        <begin position="98"/>
        <end position="109"/>
    </location>
</feature>
<protein>
    <submittedName>
        <fullName evidence="2">Uncharacterized protein</fullName>
    </submittedName>
</protein>
<feature type="region of interest" description="Disordered" evidence="1">
    <location>
        <begin position="94"/>
        <end position="133"/>
    </location>
</feature>